<gene>
    <name evidence="1" type="ORF">E3U43_016282</name>
</gene>
<keyword evidence="2" id="KW-1185">Reference proteome</keyword>
<sequence length="376" mass="42072">MSSEECDSDCDHFVFASRTLKHISLKLCVVLSSLPAPVNLSVSSVNFHHVLHWDPGPGTPPGTQYQIFRQKRKNKYKLLTNSTTTSVKLKLKNPREMYDLTVEASYNHTRSPMSHRYSFTPYEQTIIGPPTLSLAGCGNCIQINISLPEPDRSSEIDDIHNFYGVNYRVVWKKFNGELEGAYLTEDKRFTLPSLQNGTEYCIQVTTITRQNKNTEPSAWVCTYTSTAEPNRVPVILGTVVALLILAFGGLMTFVLCLHYTGFICKLKATLPRALAALSQGYTLTPERTIPDQISISPEMEKPRRHNNPTMQHRGVNSEDEDEEDEEEGMNIYMERDAELSCSESSCQNSGNVTGNRTLAASGDSGTVEVEEPEFEV</sequence>
<dbReference type="Proteomes" id="UP000793456">
    <property type="component" value="Chromosome XIX"/>
</dbReference>
<comment type="caution">
    <text evidence="1">The sequence shown here is derived from an EMBL/GenBank/DDBJ whole genome shotgun (WGS) entry which is preliminary data.</text>
</comment>
<evidence type="ECO:0000313" key="1">
    <source>
        <dbReference type="EMBL" id="TMS06523.1"/>
    </source>
</evidence>
<protein>
    <submittedName>
        <fullName evidence="1">Uncharacterized protein</fullName>
    </submittedName>
</protein>
<reference evidence="1" key="1">
    <citation type="submission" date="2018-11" db="EMBL/GenBank/DDBJ databases">
        <title>The sequence and de novo assembly of Larimichthys crocea genome using PacBio and Hi-C technologies.</title>
        <authorList>
            <person name="Xu P."/>
            <person name="Chen B."/>
            <person name="Zhou Z."/>
            <person name="Ke Q."/>
            <person name="Wu Y."/>
            <person name="Bai H."/>
            <person name="Pu F."/>
        </authorList>
    </citation>
    <scope>NUCLEOTIDE SEQUENCE</scope>
    <source>
        <tissue evidence="1">Muscle</tissue>
    </source>
</reference>
<accession>A0ACD3QHE2</accession>
<dbReference type="EMBL" id="CM011692">
    <property type="protein sequence ID" value="TMS06523.1"/>
    <property type="molecule type" value="Genomic_DNA"/>
</dbReference>
<name>A0ACD3QHE2_LARCR</name>
<organism evidence="1 2">
    <name type="scientific">Larimichthys crocea</name>
    <name type="common">Large yellow croaker</name>
    <name type="synonym">Pseudosciaena crocea</name>
    <dbReference type="NCBI Taxonomy" id="215358"/>
    <lineage>
        <taxon>Eukaryota</taxon>
        <taxon>Metazoa</taxon>
        <taxon>Chordata</taxon>
        <taxon>Craniata</taxon>
        <taxon>Vertebrata</taxon>
        <taxon>Euteleostomi</taxon>
        <taxon>Actinopterygii</taxon>
        <taxon>Neopterygii</taxon>
        <taxon>Teleostei</taxon>
        <taxon>Neoteleostei</taxon>
        <taxon>Acanthomorphata</taxon>
        <taxon>Eupercaria</taxon>
        <taxon>Sciaenidae</taxon>
        <taxon>Larimichthys</taxon>
    </lineage>
</organism>
<evidence type="ECO:0000313" key="2">
    <source>
        <dbReference type="Proteomes" id="UP000793456"/>
    </source>
</evidence>
<proteinExistence type="predicted"/>